<evidence type="ECO:0000259" key="4">
    <source>
        <dbReference type="Pfam" id="PF00009"/>
    </source>
</evidence>
<dbReference type="InterPro" id="IPR027417">
    <property type="entry name" value="P-loop_NTPase"/>
</dbReference>
<evidence type="ECO:0000256" key="3">
    <source>
        <dbReference type="SAM" id="MobiDB-lite"/>
    </source>
</evidence>
<evidence type="ECO:0000256" key="2">
    <source>
        <dbReference type="ARBA" id="ARBA00023134"/>
    </source>
</evidence>
<dbReference type="VEuPathDB" id="PlasmoDB:PY07561"/>
<dbReference type="Proteomes" id="UP000072904">
    <property type="component" value="Chromosome 8"/>
</dbReference>
<dbReference type="VEuPathDB" id="PlasmoDB:Py17XNL_000801909"/>
<keyword evidence="6" id="KW-0251">Elongation factor</keyword>
<dbReference type="GeneID" id="3800698"/>
<keyword evidence="6" id="KW-0648">Protein biosynthesis</keyword>
<dbReference type="EMBL" id="LM993662">
    <property type="protein sequence ID" value="VTZ77702.1"/>
    <property type="molecule type" value="Genomic_DNA"/>
</dbReference>
<dbReference type="VEuPathDB" id="PlasmoDB:PY17X_0835200"/>
<dbReference type="SUPFAM" id="SSF52540">
    <property type="entry name" value="P-loop containing nucleoside triphosphate hydrolases"/>
    <property type="match status" value="1"/>
</dbReference>
<evidence type="ECO:0000313" key="5">
    <source>
        <dbReference type="EMBL" id="CDU17711.1"/>
    </source>
</evidence>
<dbReference type="Proteomes" id="UP000072874">
    <property type="component" value="Chromosome 8"/>
</dbReference>
<reference evidence="6" key="4">
    <citation type="submission" date="2019-05" db="EMBL/GenBank/DDBJ databases">
        <authorList>
            <consortium name="Pathogen Informatics"/>
        </authorList>
    </citation>
    <scope>NUCLEOTIDE SEQUENCE</scope>
    <source>
        <strain evidence="6">17X</strain>
    </source>
</reference>
<evidence type="ECO:0000313" key="7">
    <source>
        <dbReference type="Proteomes" id="UP000072874"/>
    </source>
</evidence>
<reference evidence="5" key="3">
    <citation type="submission" date="2014-05" db="EMBL/GenBank/DDBJ databases">
        <authorList>
            <person name="Aslett A.Martin."/>
            <person name="De Silva Nishadi"/>
        </authorList>
    </citation>
    <scope>NUCLEOTIDE SEQUENCE</scope>
    <source>
        <strain evidence="5">YM</strain>
    </source>
</reference>
<dbReference type="VEuPathDB" id="PlasmoDB:PYYM_0834900"/>
<evidence type="ECO:0000313" key="8">
    <source>
        <dbReference type="Proteomes" id="UP000072904"/>
    </source>
</evidence>
<dbReference type="GO" id="GO:0003924">
    <property type="term" value="F:GTPase activity"/>
    <property type="evidence" value="ECO:0007669"/>
    <property type="project" value="InterPro"/>
</dbReference>
<dbReference type="KEGG" id="pyo:PY17X_0835200"/>
<evidence type="ECO:0000313" key="6">
    <source>
        <dbReference type="EMBL" id="VTZ77702.1"/>
    </source>
</evidence>
<feature type="region of interest" description="Disordered" evidence="3">
    <location>
        <begin position="39"/>
        <end position="81"/>
    </location>
</feature>
<name>A0A078KA73_PLAYE</name>
<reference evidence="6" key="2">
    <citation type="submission" date="2014-05" db="EMBL/GenBank/DDBJ databases">
        <authorList>
            <person name="Aslett M.A."/>
            <person name="De Silva N."/>
        </authorList>
    </citation>
    <scope>NUCLEOTIDE SEQUENCE</scope>
    <source>
        <strain evidence="6">17X</strain>
    </source>
</reference>
<evidence type="ECO:0000256" key="1">
    <source>
        <dbReference type="ARBA" id="ARBA00022741"/>
    </source>
</evidence>
<proteinExistence type="predicted"/>
<dbReference type="RefSeq" id="XP_728488.2">
    <property type="nucleotide sequence ID" value="XM_723395.2"/>
</dbReference>
<dbReference type="Pfam" id="PF00009">
    <property type="entry name" value="GTP_EFTU"/>
    <property type="match status" value="1"/>
</dbReference>
<dbReference type="PANTHER" id="PTHR23115">
    <property type="entry name" value="TRANSLATION FACTOR"/>
    <property type="match status" value="1"/>
</dbReference>
<dbReference type="Gene3D" id="3.40.50.300">
    <property type="entry name" value="P-loop containing nucleotide triphosphate hydrolases"/>
    <property type="match status" value="1"/>
</dbReference>
<organism evidence="6 7">
    <name type="scientific">Plasmodium yoelii</name>
    <dbReference type="NCBI Taxonomy" id="5861"/>
    <lineage>
        <taxon>Eukaryota</taxon>
        <taxon>Sar</taxon>
        <taxon>Alveolata</taxon>
        <taxon>Apicomplexa</taxon>
        <taxon>Aconoidasida</taxon>
        <taxon>Haemosporida</taxon>
        <taxon>Plasmodiidae</taxon>
        <taxon>Plasmodium</taxon>
        <taxon>Plasmodium (Vinckeia)</taxon>
    </lineage>
</organism>
<gene>
    <name evidence="6" type="ORF">PY17X_0835200</name>
    <name evidence="5" type="ORF">PYYM_0834900</name>
</gene>
<protein>
    <submittedName>
        <fullName evidence="6">Elongation factor Tu, putative</fullName>
    </submittedName>
</protein>
<dbReference type="OrthoDB" id="342024at2759"/>
<feature type="domain" description="Tr-type G" evidence="4">
    <location>
        <begin position="107"/>
        <end position="371"/>
    </location>
</feature>
<sequence length="813" mass="95603">MSNRKAGKKILYDDYEYYDDEDYDEENYDEENYIEYGFKENVNNGKNKNRNSNKNDNKCKSQNNSIPVKHTKTKEKTNNKNEVNIVMKDDKNEKDEKDSKYIMLGTLNILVLGHIDAGKSTLIGALLYNLNYVNDQMLKKYENIRESSKYTYILDEEGDERERNITLFNKRKEFFIFYTNNDINQSFSDIIYNKKNCENIYINKNIFENLYKKNVIHKDIVCFRKVNIFDTPGHNELVNNLHTCSFFADCAILVVDANNVYNKKNDETYRNVCILKYVGISNIIIVINKIDLFDYDENIFNDICKTIKTYFECEKNDSIYEFICDNNFYLQEKCSQNNDDTTKNLIHKTKFFERNLIFIPISAYKNENIVKFEKSNIPLFNKNYSLYDEIKFINLKRDMFLLKVCHEHLSNFKTCQQMCYYNFIHNDGIGNNKLNNLNEFLFANNIFYNHKKNKSEISLNPVKKSLNENNNTFLGIVQDYTESNNMIKASIKILNGFLKIKNNYTILPFKEKIIIKNIEKKKNLFKYININDLCDYLLSVKDFSYMENISLNLSNSTTTLNKETEVKEKNVDDINNSFQNNFFNFIKILSEIAKNCTVNEYVNINDDIVDNVLIKIDENKIINGSLLVSNTTTDIQMNSPYTINNIFTSTKLKALIKVNDIKIPLIIGRNYLFYSLNYFHSVTIKNVYYVYKTKDPSNNCTTSNKLKIDCNEQISTQIGDLKNYKKKKNMIFYEKTECKKCCLRSYDIGIVEIQINNNTSVCTQYFRNELQYFIASDGLFFNAYDFLSFSISPLSRFILSEENKIVASGLVLK</sequence>
<dbReference type="Gene3D" id="2.40.30.10">
    <property type="entry name" value="Translation factors"/>
    <property type="match status" value="1"/>
</dbReference>
<dbReference type="InterPro" id="IPR000795">
    <property type="entry name" value="T_Tr_GTP-bd_dom"/>
</dbReference>
<feature type="compositionally biased region" description="Low complexity" evidence="3">
    <location>
        <begin position="39"/>
        <end position="52"/>
    </location>
</feature>
<keyword evidence="2" id="KW-0342">GTP-binding</keyword>
<dbReference type="GO" id="GO:0003746">
    <property type="term" value="F:translation elongation factor activity"/>
    <property type="evidence" value="ECO:0007669"/>
    <property type="project" value="UniProtKB-KW"/>
</dbReference>
<dbReference type="OMA" id="NDNSFMC"/>
<keyword evidence="1" id="KW-0547">Nucleotide-binding</keyword>
<dbReference type="AlphaFoldDB" id="A0A078KA73"/>
<dbReference type="EMBL" id="LK934636">
    <property type="protein sequence ID" value="CDU17711.1"/>
    <property type="molecule type" value="Genomic_DNA"/>
</dbReference>
<dbReference type="GO" id="GO:0005525">
    <property type="term" value="F:GTP binding"/>
    <property type="evidence" value="ECO:0007669"/>
    <property type="project" value="UniProtKB-KW"/>
</dbReference>
<dbReference type="InterPro" id="IPR050100">
    <property type="entry name" value="TRAFAC_GTPase_members"/>
</dbReference>
<accession>A0A078KA73</accession>
<reference evidence="7 8" key="1">
    <citation type="journal article" date="2014" name="BMC Biol.">
        <title>A comprehensive evaluation of rodent malaria parasite genomes and gene expression.</title>
        <authorList>
            <person name="Otto T.D."/>
            <person name="Bohme U."/>
            <person name="Jackson A.P."/>
            <person name="Hunt M."/>
            <person name="Franke-Fayard B."/>
            <person name="Hoeijmakers W.A."/>
            <person name="Religa A.A."/>
            <person name="Robertson L."/>
            <person name="Sanders M."/>
            <person name="Ogun S.A."/>
            <person name="Cunningham D."/>
            <person name="Erhart A."/>
            <person name="Billker O."/>
            <person name="Khan S.M."/>
            <person name="Stunnenberg H.G."/>
            <person name="Langhorne J."/>
            <person name="Holder A.A."/>
            <person name="Waters A.P."/>
            <person name="Newbold C.I."/>
            <person name="Pain A."/>
            <person name="Berriman M."/>
            <person name="Janse C.J."/>
        </authorList>
    </citation>
    <scope>NUCLEOTIDE SEQUENCE [LARGE SCALE GENOMIC DNA]</scope>
    <source>
        <strain evidence="6 7">17X</strain>
        <strain evidence="5 8">YM</strain>
    </source>
</reference>